<feature type="transmembrane region" description="Helical" evidence="8">
    <location>
        <begin position="381"/>
        <end position="403"/>
    </location>
</feature>
<proteinExistence type="inferred from homology"/>
<dbReference type="CDD" id="cd17320">
    <property type="entry name" value="MFS_MdfA_MDR_like"/>
    <property type="match status" value="1"/>
</dbReference>
<evidence type="ECO:0000256" key="8">
    <source>
        <dbReference type="SAM" id="Phobius"/>
    </source>
</evidence>
<keyword evidence="7 8" id="KW-0472">Membrane</keyword>
<feature type="transmembrane region" description="Helical" evidence="8">
    <location>
        <begin position="177"/>
        <end position="194"/>
    </location>
</feature>
<organism evidence="10 11">
    <name type="scientific">Gillisia mitskevichiae</name>
    <dbReference type="NCBI Taxonomy" id="270921"/>
    <lineage>
        <taxon>Bacteria</taxon>
        <taxon>Pseudomonadati</taxon>
        <taxon>Bacteroidota</taxon>
        <taxon>Flavobacteriia</taxon>
        <taxon>Flavobacteriales</taxon>
        <taxon>Flavobacteriaceae</taxon>
        <taxon>Gillisia</taxon>
    </lineage>
</organism>
<dbReference type="Gene3D" id="1.20.1720.10">
    <property type="entry name" value="Multidrug resistance protein D"/>
    <property type="match status" value="1"/>
</dbReference>
<dbReference type="EMBL" id="RBLG01000002">
    <property type="protein sequence ID" value="RKS53089.1"/>
    <property type="molecule type" value="Genomic_DNA"/>
</dbReference>
<dbReference type="GO" id="GO:1990961">
    <property type="term" value="P:xenobiotic detoxification by transmembrane export across the plasma membrane"/>
    <property type="evidence" value="ECO:0007669"/>
    <property type="project" value="InterPro"/>
</dbReference>
<dbReference type="InterPro" id="IPR004812">
    <property type="entry name" value="Efflux_drug-R_Bcr/CmlA"/>
</dbReference>
<dbReference type="InterPro" id="IPR036259">
    <property type="entry name" value="MFS_trans_sf"/>
</dbReference>
<evidence type="ECO:0000256" key="7">
    <source>
        <dbReference type="ARBA" id="ARBA00023136"/>
    </source>
</evidence>
<dbReference type="SUPFAM" id="SSF103473">
    <property type="entry name" value="MFS general substrate transporter"/>
    <property type="match status" value="1"/>
</dbReference>
<feature type="transmembrane region" description="Helical" evidence="8">
    <location>
        <begin position="147"/>
        <end position="165"/>
    </location>
</feature>
<evidence type="ECO:0000256" key="1">
    <source>
        <dbReference type="ARBA" id="ARBA00004651"/>
    </source>
</evidence>
<dbReference type="PROSITE" id="PS50850">
    <property type="entry name" value="MFS"/>
    <property type="match status" value="1"/>
</dbReference>
<evidence type="ECO:0000259" key="9">
    <source>
        <dbReference type="PROSITE" id="PS50850"/>
    </source>
</evidence>
<evidence type="ECO:0000313" key="10">
    <source>
        <dbReference type="EMBL" id="RKS53089.1"/>
    </source>
</evidence>
<evidence type="ECO:0000256" key="5">
    <source>
        <dbReference type="ARBA" id="ARBA00022692"/>
    </source>
</evidence>
<evidence type="ECO:0000313" key="11">
    <source>
        <dbReference type="Proteomes" id="UP000276282"/>
    </source>
</evidence>
<dbReference type="NCBIfam" id="TIGR00710">
    <property type="entry name" value="efflux_Bcr_CflA"/>
    <property type="match status" value="1"/>
</dbReference>
<dbReference type="Proteomes" id="UP000276282">
    <property type="component" value="Unassembled WGS sequence"/>
</dbReference>
<feature type="transmembrane region" description="Helical" evidence="8">
    <location>
        <begin position="20"/>
        <end position="41"/>
    </location>
</feature>
<protein>
    <submittedName>
        <fullName evidence="10">DHA1 family bicyclomycin/chloramphenicol resistance-like MFS transporter</fullName>
    </submittedName>
</protein>
<comment type="caution">
    <text evidence="10">The sequence shown here is derived from an EMBL/GenBank/DDBJ whole genome shotgun (WGS) entry which is preliminary data.</text>
</comment>
<keyword evidence="5 8" id="KW-0812">Transmembrane</keyword>
<evidence type="ECO:0000256" key="4">
    <source>
        <dbReference type="ARBA" id="ARBA00022475"/>
    </source>
</evidence>
<evidence type="ECO:0000256" key="3">
    <source>
        <dbReference type="ARBA" id="ARBA00022448"/>
    </source>
</evidence>
<feature type="transmembrane region" description="Helical" evidence="8">
    <location>
        <begin position="352"/>
        <end position="375"/>
    </location>
</feature>
<dbReference type="PANTHER" id="PTHR23502:SF132">
    <property type="entry name" value="POLYAMINE TRANSPORTER 2-RELATED"/>
    <property type="match status" value="1"/>
</dbReference>
<reference evidence="10 11" key="1">
    <citation type="submission" date="2018-10" db="EMBL/GenBank/DDBJ databases">
        <title>Genomic Encyclopedia of Archaeal and Bacterial Type Strains, Phase II (KMG-II): from individual species to whole genera.</title>
        <authorList>
            <person name="Goeker M."/>
        </authorList>
    </citation>
    <scope>NUCLEOTIDE SEQUENCE [LARGE SCALE GENOMIC DNA]</scope>
    <source>
        <strain evidence="10 11">DSM 19839</strain>
    </source>
</reference>
<dbReference type="GO" id="GO:0005886">
    <property type="term" value="C:plasma membrane"/>
    <property type="evidence" value="ECO:0007669"/>
    <property type="project" value="UniProtKB-SubCell"/>
</dbReference>
<keyword evidence="6 8" id="KW-1133">Transmembrane helix</keyword>
<dbReference type="AlphaFoldDB" id="A0A495PWG3"/>
<keyword evidence="3" id="KW-0813">Transport</keyword>
<keyword evidence="4" id="KW-1003">Cell membrane</keyword>
<evidence type="ECO:0000256" key="2">
    <source>
        <dbReference type="ARBA" id="ARBA00006236"/>
    </source>
</evidence>
<dbReference type="InterPro" id="IPR020846">
    <property type="entry name" value="MFS_dom"/>
</dbReference>
<keyword evidence="11" id="KW-1185">Reference proteome</keyword>
<feature type="transmembrane region" description="Helical" evidence="8">
    <location>
        <begin position="227"/>
        <end position="245"/>
    </location>
</feature>
<accession>A0A495PWG3</accession>
<comment type="similarity">
    <text evidence="2">Belongs to the major facilitator superfamily. Bcr/CmlA family.</text>
</comment>
<feature type="domain" description="Major facilitator superfamily (MFS) profile" evidence="9">
    <location>
        <begin position="20"/>
        <end position="408"/>
    </location>
</feature>
<name>A0A495PWG3_9FLAO</name>
<feature type="transmembrane region" description="Helical" evidence="8">
    <location>
        <begin position="319"/>
        <end position="340"/>
    </location>
</feature>
<feature type="transmembrane region" description="Helical" evidence="8">
    <location>
        <begin position="292"/>
        <end position="313"/>
    </location>
</feature>
<comment type="subcellular location">
    <subcellularLocation>
        <location evidence="1">Cell membrane</location>
        <topology evidence="1">Multi-pass membrane protein</topology>
    </subcellularLocation>
</comment>
<dbReference type="InterPro" id="IPR011701">
    <property type="entry name" value="MFS"/>
</dbReference>
<feature type="transmembrane region" description="Helical" evidence="8">
    <location>
        <begin position="61"/>
        <end position="77"/>
    </location>
</feature>
<feature type="transmembrane region" description="Helical" evidence="8">
    <location>
        <begin position="89"/>
        <end position="108"/>
    </location>
</feature>
<feature type="transmembrane region" description="Helical" evidence="8">
    <location>
        <begin position="265"/>
        <end position="285"/>
    </location>
</feature>
<evidence type="ECO:0000256" key="6">
    <source>
        <dbReference type="ARBA" id="ARBA00022989"/>
    </source>
</evidence>
<dbReference type="GO" id="GO:0042910">
    <property type="term" value="F:xenobiotic transmembrane transporter activity"/>
    <property type="evidence" value="ECO:0007669"/>
    <property type="project" value="InterPro"/>
</dbReference>
<gene>
    <name evidence="10" type="ORF">BC962_1335</name>
</gene>
<dbReference type="PANTHER" id="PTHR23502">
    <property type="entry name" value="MAJOR FACILITATOR SUPERFAMILY"/>
    <property type="match status" value="1"/>
</dbReference>
<dbReference type="Pfam" id="PF07690">
    <property type="entry name" value="MFS_1"/>
    <property type="match status" value="1"/>
</dbReference>
<sequence length="414" mass="45743">MLRSIDYFCGMQKNIQASQLEFVALMASLMSVVALAIDALLPALDIIGVTIGTTEIVDNQLLITMIFLGLGFGPLVFGPLSDSIGRKPVVYMGFALFIFASFICVNSTSLEMMVVGRILQGIGLSAPRTMSIAIIRDMYSGDYMARIMSFVTVVFILVPVIAPALGKFVLDQYNWRGIFYIQVLISILVSWWFWKRQPETLTINNKKSFSKKGFIGEFKELIKFKRTIGFTIIAGFITGSFMVYLSSAQQIFEDQYNLKEEFPLIFAGLAISIGSAVFLNGIFVIKFGMEKLITMALVSFFMISAIYVAIFYNSPNPDVRVLFLFFALQFFSIGFLFGNLRAMAMEPVGHIAGSAAAVTGFISTIMAVPISIFIGRFISDTALPLFIGFSICAALSIGLIIYLKADEKRATETI</sequence>